<dbReference type="CDD" id="cd00156">
    <property type="entry name" value="REC"/>
    <property type="match status" value="1"/>
</dbReference>
<dbReference type="EMBL" id="PYLS01000005">
    <property type="protein sequence ID" value="PST82828.1"/>
    <property type="molecule type" value="Genomic_DNA"/>
</dbReference>
<dbReference type="RefSeq" id="WP_107215086.1">
    <property type="nucleotide sequence ID" value="NZ_KZ686269.1"/>
</dbReference>
<dbReference type="SUPFAM" id="SSF52172">
    <property type="entry name" value="CheY-like"/>
    <property type="match status" value="1"/>
</dbReference>
<evidence type="ECO:0000256" key="2">
    <source>
        <dbReference type="PROSITE-ProRule" id="PRU00169"/>
    </source>
</evidence>
<dbReference type="Pfam" id="PF00072">
    <property type="entry name" value="Response_reg"/>
    <property type="match status" value="1"/>
</dbReference>
<dbReference type="PANTHER" id="PTHR44591">
    <property type="entry name" value="STRESS RESPONSE REGULATOR PROTEIN 1"/>
    <property type="match status" value="1"/>
</dbReference>
<evidence type="ECO:0000313" key="5">
    <source>
        <dbReference type="Proteomes" id="UP000240912"/>
    </source>
</evidence>
<evidence type="ECO:0000256" key="1">
    <source>
        <dbReference type="ARBA" id="ARBA00022553"/>
    </source>
</evidence>
<organism evidence="4 5">
    <name type="scientific">Pedobacter yulinensis</name>
    <dbReference type="NCBI Taxonomy" id="2126353"/>
    <lineage>
        <taxon>Bacteria</taxon>
        <taxon>Pseudomonadati</taxon>
        <taxon>Bacteroidota</taxon>
        <taxon>Sphingobacteriia</taxon>
        <taxon>Sphingobacteriales</taxon>
        <taxon>Sphingobacteriaceae</taxon>
        <taxon>Pedobacter</taxon>
    </lineage>
</organism>
<reference evidence="4 5" key="1">
    <citation type="submission" date="2018-03" db="EMBL/GenBank/DDBJ databases">
        <authorList>
            <person name="Keele B.F."/>
        </authorList>
    </citation>
    <scope>NUCLEOTIDE SEQUENCE [LARGE SCALE GENOMIC DNA]</scope>
    <source>
        <strain evidence="4 5">YL28-9</strain>
    </source>
</reference>
<evidence type="ECO:0000313" key="4">
    <source>
        <dbReference type="EMBL" id="PST82828.1"/>
    </source>
</evidence>
<feature type="domain" description="Response regulatory" evidence="3">
    <location>
        <begin position="6"/>
        <end position="120"/>
    </location>
</feature>
<comment type="caution">
    <text evidence="4">The sequence shown here is derived from an EMBL/GenBank/DDBJ whole genome shotgun (WGS) entry which is preliminary data.</text>
</comment>
<dbReference type="AlphaFoldDB" id="A0A2T3HK37"/>
<dbReference type="Gene3D" id="3.40.50.2300">
    <property type="match status" value="1"/>
</dbReference>
<evidence type="ECO:0000259" key="3">
    <source>
        <dbReference type="PROSITE" id="PS50110"/>
    </source>
</evidence>
<name>A0A2T3HK37_9SPHI</name>
<dbReference type="PROSITE" id="PS50110">
    <property type="entry name" value="RESPONSE_REGULATORY"/>
    <property type="match status" value="1"/>
</dbReference>
<gene>
    <name evidence="4" type="ORF">C7T94_09310</name>
</gene>
<proteinExistence type="predicted"/>
<dbReference type="InterPro" id="IPR050595">
    <property type="entry name" value="Bact_response_regulator"/>
</dbReference>
<protein>
    <submittedName>
        <fullName evidence="4">Response regulator</fullName>
    </submittedName>
</protein>
<feature type="modified residue" description="4-aspartylphosphate" evidence="2">
    <location>
        <position position="54"/>
    </location>
</feature>
<keyword evidence="5" id="KW-1185">Reference proteome</keyword>
<keyword evidence="1 2" id="KW-0597">Phosphoprotein</keyword>
<dbReference type="GO" id="GO:0000160">
    <property type="term" value="P:phosphorelay signal transduction system"/>
    <property type="evidence" value="ECO:0007669"/>
    <property type="project" value="InterPro"/>
</dbReference>
<accession>A0A2T3HK37</accession>
<sequence length="123" mass="13690">MDSVKRILIVDDDKGILDSLTTLFELVGYTVDVLDNGLDLPVKLAARPDLILLDVMLQDTDGWFLCKFLKDSEKFKHIPVVMMSAVPDTGDLAEYGCKAEAFIQKPYSVATLVKTIDRLLKQG</sequence>
<dbReference type="Proteomes" id="UP000240912">
    <property type="component" value="Unassembled WGS sequence"/>
</dbReference>
<dbReference type="InterPro" id="IPR001789">
    <property type="entry name" value="Sig_transdc_resp-reg_receiver"/>
</dbReference>
<dbReference type="PANTHER" id="PTHR44591:SF3">
    <property type="entry name" value="RESPONSE REGULATORY DOMAIN-CONTAINING PROTEIN"/>
    <property type="match status" value="1"/>
</dbReference>
<dbReference type="OrthoDB" id="677887at2"/>
<dbReference type="SMART" id="SM00448">
    <property type="entry name" value="REC"/>
    <property type="match status" value="1"/>
</dbReference>
<dbReference type="InterPro" id="IPR011006">
    <property type="entry name" value="CheY-like_superfamily"/>
</dbReference>